<dbReference type="Proteomes" id="UP000314982">
    <property type="component" value="Unassembled WGS sequence"/>
</dbReference>
<evidence type="ECO:0000256" key="3">
    <source>
        <dbReference type="ARBA" id="ARBA00022679"/>
    </source>
</evidence>
<evidence type="ECO:0000259" key="9">
    <source>
        <dbReference type="PROSITE" id="PS50011"/>
    </source>
</evidence>
<reference evidence="11" key="1">
    <citation type="submission" date="2018-06" db="EMBL/GenBank/DDBJ databases">
        <title>Genome assembly of Danube salmon.</title>
        <authorList>
            <person name="Macqueen D.J."/>
            <person name="Gundappa M.K."/>
        </authorList>
    </citation>
    <scope>NUCLEOTIDE SEQUENCE [LARGE SCALE GENOMIC DNA]</scope>
</reference>
<keyword evidence="5" id="KW-0418">Kinase</keyword>
<keyword evidence="6" id="KW-0067">ATP-binding</keyword>
<dbReference type="Pfam" id="PF00069">
    <property type="entry name" value="Pkinase"/>
    <property type="match status" value="1"/>
</dbReference>
<dbReference type="Gene3D" id="3.30.200.20">
    <property type="entry name" value="Phosphorylase Kinase, domain 1"/>
    <property type="match status" value="1"/>
</dbReference>
<reference evidence="10" key="2">
    <citation type="submission" date="2025-08" db="UniProtKB">
        <authorList>
            <consortium name="Ensembl"/>
        </authorList>
    </citation>
    <scope>IDENTIFICATION</scope>
</reference>
<dbReference type="Gene3D" id="1.25.10.10">
    <property type="entry name" value="Leucine-rich Repeat Variant"/>
    <property type="match status" value="1"/>
</dbReference>
<dbReference type="SUPFAM" id="SSF56112">
    <property type="entry name" value="Protein kinase-like (PK-like)"/>
    <property type="match status" value="1"/>
</dbReference>
<organism evidence="10 11">
    <name type="scientific">Hucho hucho</name>
    <name type="common">huchen</name>
    <dbReference type="NCBI Taxonomy" id="62062"/>
    <lineage>
        <taxon>Eukaryota</taxon>
        <taxon>Metazoa</taxon>
        <taxon>Chordata</taxon>
        <taxon>Craniata</taxon>
        <taxon>Vertebrata</taxon>
        <taxon>Euteleostomi</taxon>
        <taxon>Actinopterygii</taxon>
        <taxon>Neopterygii</taxon>
        <taxon>Teleostei</taxon>
        <taxon>Protacanthopterygii</taxon>
        <taxon>Salmoniformes</taxon>
        <taxon>Salmonidae</taxon>
        <taxon>Salmoninae</taxon>
        <taxon>Hucho</taxon>
    </lineage>
</organism>
<evidence type="ECO:0000313" key="11">
    <source>
        <dbReference type="Proteomes" id="UP000314982"/>
    </source>
</evidence>
<dbReference type="PANTHER" id="PTHR24363">
    <property type="entry name" value="SERINE/THREONINE PROTEIN KINASE"/>
    <property type="match status" value="1"/>
</dbReference>
<accession>A0A4W5P5L8</accession>
<comment type="catalytic activity">
    <reaction evidence="8">
        <text>L-seryl-[protein] + ATP = O-phospho-L-seryl-[protein] + ADP + H(+)</text>
        <dbReference type="Rhea" id="RHEA:17989"/>
        <dbReference type="Rhea" id="RHEA-COMP:9863"/>
        <dbReference type="Rhea" id="RHEA-COMP:11604"/>
        <dbReference type="ChEBI" id="CHEBI:15378"/>
        <dbReference type="ChEBI" id="CHEBI:29999"/>
        <dbReference type="ChEBI" id="CHEBI:30616"/>
        <dbReference type="ChEBI" id="CHEBI:83421"/>
        <dbReference type="ChEBI" id="CHEBI:456216"/>
        <dbReference type="EC" id="2.7.11.1"/>
    </reaction>
</comment>
<reference evidence="10" key="3">
    <citation type="submission" date="2025-09" db="UniProtKB">
        <authorList>
            <consortium name="Ensembl"/>
        </authorList>
    </citation>
    <scope>IDENTIFICATION</scope>
</reference>
<evidence type="ECO:0000256" key="6">
    <source>
        <dbReference type="ARBA" id="ARBA00022840"/>
    </source>
</evidence>
<proteinExistence type="predicted"/>
<keyword evidence="11" id="KW-1185">Reference proteome</keyword>
<keyword evidence="3" id="KW-0808">Transferase</keyword>
<protein>
    <recommendedName>
        <fullName evidence="1">non-specific serine/threonine protein kinase</fullName>
        <ecNumber evidence="1">2.7.11.1</ecNumber>
    </recommendedName>
</protein>
<dbReference type="InterPro" id="IPR011009">
    <property type="entry name" value="Kinase-like_dom_sf"/>
</dbReference>
<keyword evidence="4" id="KW-0547">Nucleotide-binding</keyword>
<dbReference type="CDD" id="cd00180">
    <property type="entry name" value="PKc"/>
    <property type="match status" value="1"/>
</dbReference>
<comment type="catalytic activity">
    <reaction evidence="7">
        <text>L-threonyl-[protein] + ATP = O-phospho-L-threonyl-[protein] + ADP + H(+)</text>
        <dbReference type="Rhea" id="RHEA:46608"/>
        <dbReference type="Rhea" id="RHEA-COMP:11060"/>
        <dbReference type="Rhea" id="RHEA-COMP:11605"/>
        <dbReference type="ChEBI" id="CHEBI:15378"/>
        <dbReference type="ChEBI" id="CHEBI:30013"/>
        <dbReference type="ChEBI" id="CHEBI:30616"/>
        <dbReference type="ChEBI" id="CHEBI:61977"/>
        <dbReference type="ChEBI" id="CHEBI:456216"/>
        <dbReference type="EC" id="2.7.11.1"/>
    </reaction>
</comment>
<evidence type="ECO:0000256" key="7">
    <source>
        <dbReference type="ARBA" id="ARBA00047899"/>
    </source>
</evidence>
<sequence>MDDYMILDAMCPGCFGTVLFVKERKSDLEFTLKKVECLDEGRANQAYQEAHCLLNVRHPNIVTYKKLFIFWDESVSSVFLSMVMDCPYMTTLSTVVTYHRQQEKKINKKVIKTFLGQMVDALAYLHKLSIAHRNLKPSNILMTKEAKFVIFDFGTASITGDRVKLQKRVKDCAKRWMAPESLTHHQMAEKSDIWSLGCVLLDMLTCHMLDAEGSISQLLRIREDQTSLDVIVLKGLHQVLTMMLDRNPKTRTSVWELVNEDLVKQCLLLCGSPLHAMKKTLPPGVHGLPFHQGFDSVLEFMQTYRDVESVQMSALSYLLSEERSIFYKVTDIVIAVTTAMQSHMDCAGVQQNGCQVLHQRLIAVLGQAGDGSCLRTKEVIACVLNAVHSHPEKAPLLSHAFQLLFCISGDEQAAREVLDLDGIREVLNTLRKFPEDRDTVVPCCKCLWSILAQRLCLGVVPLKDAVEAVCVAAEAHMQDSTVMESVCAALSSLTLQGLSEDQDIEDSTLLLMHTLQAHLRHSYVVKYAFLALDSLVKSSELAAFRLLLAPNGGSGLVIVKEAELQHHDNPEIVGNFCSLLSAMARYGDVIPELVAEKIPDVLEQIERQFASNKEIAQLAKHALHSTTSFGRVNMTSST</sequence>
<evidence type="ECO:0000256" key="5">
    <source>
        <dbReference type="ARBA" id="ARBA00022777"/>
    </source>
</evidence>
<dbReference type="Ensembl" id="ENSHHUT00000058297.1">
    <property type="protein sequence ID" value="ENSHHUP00000056349.1"/>
    <property type="gene ID" value="ENSHHUG00000033642.1"/>
</dbReference>
<keyword evidence="2" id="KW-0723">Serine/threonine-protein kinase</keyword>
<evidence type="ECO:0000313" key="10">
    <source>
        <dbReference type="Ensembl" id="ENSHHUP00000056349.1"/>
    </source>
</evidence>
<dbReference type="Gene3D" id="1.10.510.10">
    <property type="entry name" value="Transferase(Phosphotransferase) domain 1"/>
    <property type="match status" value="1"/>
</dbReference>
<evidence type="ECO:0000256" key="8">
    <source>
        <dbReference type="ARBA" id="ARBA00048679"/>
    </source>
</evidence>
<dbReference type="InterPro" id="IPR011989">
    <property type="entry name" value="ARM-like"/>
</dbReference>
<evidence type="ECO:0000256" key="2">
    <source>
        <dbReference type="ARBA" id="ARBA00022527"/>
    </source>
</evidence>
<dbReference type="AlphaFoldDB" id="A0A4W5P5L8"/>
<dbReference type="EC" id="2.7.11.1" evidence="1"/>
<dbReference type="STRING" id="62062.ENSHHUP00000056349"/>
<dbReference type="GO" id="GO:0005524">
    <property type="term" value="F:ATP binding"/>
    <property type="evidence" value="ECO:0007669"/>
    <property type="project" value="UniProtKB-KW"/>
</dbReference>
<name>A0A4W5P5L8_9TELE</name>
<dbReference type="PROSITE" id="PS50011">
    <property type="entry name" value="PROTEIN_KINASE_DOM"/>
    <property type="match status" value="1"/>
</dbReference>
<feature type="domain" description="Protein kinase" evidence="9">
    <location>
        <begin position="4"/>
        <end position="263"/>
    </location>
</feature>
<dbReference type="SUPFAM" id="SSF48371">
    <property type="entry name" value="ARM repeat"/>
    <property type="match status" value="1"/>
</dbReference>
<dbReference type="GeneTree" id="ENSGT00940000170611"/>
<evidence type="ECO:0000256" key="1">
    <source>
        <dbReference type="ARBA" id="ARBA00012513"/>
    </source>
</evidence>
<dbReference type="InterPro" id="IPR016024">
    <property type="entry name" value="ARM-type_fold"/>
</dbReference>
<dbReference type="InterPro" id="IPR000719">
    <property type="entry name" value="Prot_kinase_dom"/>
</dbReference>
<dbReference type="GO" id="GO:0004674">
    <property type="term" value="F:protein serine/threonine kinase activity"/>
    <property type="evidence" value="ECO:0007669"/>
    <property type="project" value="UniProtKB-KW"/>
</dbReference>
<dbReference type="PANTHER" id="PTHR24363:SF0">
    <property type="entry name" value="SERINE_THREONINE KINASE LIKE DOMAIN CONTAINING 1"/>
    <property type="match status" value="1"/>
</dbReference>
<evidence type="ECO:0000256" key="4">
    <source>
        <dbReference type="ARBA" id="ARBA00022741"/>
    </source>
</evidence>